<comment type="caution">
    <text evidence="3">The sequence shown here is derived from an EMBL/GenBank/DDBJ whole genome shotgun (WGS) entry which is preliminary data.</text>
</comment>
<feature type="transmembrane region" description="Helical" evidence="1">
    <location>
        <begin position="35"/>
        <end position="59"/>
    </location>
</feature>
<dbReference type="EMBL" id="JACHNH010000001">
    <property type="protein sequence ID" value="MBB4761538.1"/>
    <property type="molecule type" value="Genomic_DNA"/>
</dbReference>
<feature type="chain" id="PRO_5038722240" evidence="2">
    <location>
        <begin position="26"/>
        <end position="147"/>
    </location>
</feature>
<evidence type="ECO:0000313" key="4">
    <source>
        <dbReference type="Proteomes" id="UP000578112"/>
    </source>
</evidence>
<evidence type="ECO:0000313" key="3">
    <source>
        <dbReference type="EMBL" id="MBB4761538.1"/>
    </source>
</evidence>
<sequence length="147" mass="15552">MKTVRRALIGSGALIMAYAVSGALADDDVKGGVLIFLVAVLVAHDGLLLPLSIGAGVLIGRIVPSRLRTPVRVAAVISLAVTVVALPLVLGRGRVPDNPSILPLHYGRGLIVVYTIIWVTTAVAVAVRRRSGRTRKHLERSSPARDR</sequence>
<evidence type="ECO:0000256" key="2">
    <source>
        <dbReference type="SAM" id="SignalP"/>
    </source>
</evidence>
<keyword evidence="1" id="KW-0812">Transmembrane</keyword>
<keyword evidence="1" id="KW-0472">Membrane</keyword>
<protein>
    <submittedName>
        <fullName evidence="3">Uncharacterized protein</fullName>
    </submittedName>
</protein>
<feature type="signal peptide" evidence="2">
    <location>
        <begin position="1"/>
        <end position="25"/>
    </location>
</feature>
<reference evidence="3 4" key="1">
    <citation type="submission" date="2020-08" db="EMBL/GenBank/DDBJ databases">
        <title>Sequencing the genomes of 1000 actinobacteria strains.</title>
        <authorList>
            <person name="Klenk H.-P."/>
        </authorList>
    </citation>
    <scope>NUCLEOTIDE SEQUENCE [LARGE SCALE GENOMIC DNA]</scope>
    <source>
        <strain evidence="3 4">DSM 43149</strain>
    </source>
</reference>
<keyword evidence="4" id="KW-1185">Reference proteome</keyword>
<dbReference type="Proteomes" id="UP000578112">
    <property type="component" value="Unassembled WGS sequence"/>
</dbReference>
<feature type="transmembrane region" description="Helical" evidence="1">
    <location>
        <begin position="110"/>
        <end position="127"/>
    </location>
</feature>
<proteinExistence type="predicted"/>
<organism evidence="3 4">
    <name type="scientific">Actinoplanes digitatis</name>
    <dbReference type="NCBI Taxonomy" id="1868"/>
    <lineage>
        <taxon>Bacteria</taxon>
        <taxon>Bacillati</taxon>
        <taxon>Actinomycetota</taxon>
        <taxon>Actinomycetes</taxon>
        <taxon>Micromonosporales</taxon>
        <taxon>Micromonosporaceae</taxon>
        <taxon>Actinoplanes</taxon>
    </lineage>
</organism>
<feature type="transmembrane region" description="Helical" evidence="1">
    <location>
        <begin position="71"/>
        <end position="90"/>
    </location>
</feature>
<accession>A0A7W7HVM9</accession>
<keyword evidence="1" id="KW-1133">Transmembrane helix</keyword>
<name>A0A7W7HVM9_9ACTN</name>
<dbReference type="RefSeq" id="WP_184991992.1">
    <property type="nucleotide sequence ID" value="NZ_BOMK01000001.1"/>
</dbReference>
<keyword evidence="2" id="KW-0732">Signal</keyword>
<dbReference type="AlphaFoldDB" id="A0A7W7HVM9"/>
<evidence type="ECO:0000256" key="1">
    <source>
        <dbReference type="SAM" id="Phobius"/>
    </source>
</evidence>
<gene>
    <name evidence="3" type="ORF">BJ971_002094</name>
</gene>